<proteinExistence type="predicted"/>
<dbReference type="PANTHER" id="PTHR35271:SF1">
    <property type="entry name" value="ABC TRANSPORTER, SUBSTRATE-BINDING LIPOPROTEIN"/>
    <property type="match status" value="1"/>
</dbReference>
<dbReference type="Gene3D" id="3.40.50.2300">
    <property type="match status" value="1"/>
</dbReference>
<protein>
    <recommendedName>
        <fullName evidence="3">ABC transporter substrate-binding protein</fullName>
    </recommendedName>
</protein>
<dbReference type="Pfam" id="PF04392">
    <property type="entry name" value="ABC_sub_bind"/>
    <property type="match status" value="1"/>
</dbReference>
<dbReference type="OrthoDB" id="9776955at2"/>
<comment type="caution">
    <text evidence="1">The sequence shown here is derived from an EMBL/GenBank/DDBJ whole genome shotgun (WGS) entry which is preliminary data.</text>
</comment>
<name>A0A419SNI3_9BACL</name>
<evidence type="ECO:0000313" key="1">
    <source>
        <dbReference type="EMBL" id="RKD25860.1"/>
    </source>
</evidence>
<dbReference type="PANTHER" id="PTHR35271">
    <property type="entry name" value="ABC TRANSPORTER, SUBSTRATE-BINDING LIPOPROTEIN-RELATED"/>
    <property type="match status" value="1"/>
</dbReference>
<evidence type="ECO:0000313" key="2">
    <source>
        <dbReference type="Proteomes" id="UP000284219"/>
    </source>
</evidence>
<keyword evidence="2" id="KW-1185">Reference proteome</keyword>
<accession>A0A419SNI3</accession>
<gene>
    <name evidence="1" type="ORF">BEP19_02705</name>
</gene>
<evidence type="ECO:0008006" key="3">
    <source>
        <dbReference type="Google" id="ProtNLM"/>
    </source>
</evidence>
<dbReference type="RefSeq" id="WP_120188540.1">
    <property type="nucleotide sequence ID" value="NZ_MCHY01000006.1"/>
</dbReference>
<dbReference type="Proteomes" id="UP000284219">
    <property type="component" value="Unassembled WGS sequence"/>
</dbReference>
<organism evidence="1 2">
    <name type="scientific">Ammoniphilus oxalaticus</name>
    <dbReference type="NCBI Taxonomy" id="66863"/>
    <lineage>
        <taxon>Bacteria</taxon>
        <taxon>Bacillati</taxon>
        <taxon>Bacillota</taxon>
        <taxon>Bacilli</taxon>
        <taxon>Bacillales</taxon>
        <taxon>Paenibacillaceae</taxon>
        <taxon>Aneurinibacillus group</taxon>
        <taxon>Ammoniphilus</taxon>
    </lineage>
</organism>
<dbReference type="EMBL" id="MCHY01000006">
    <property type="protein sequence ID" value="RKD25860.1"/>
    <property type="molecule type" value="Genomic_DNA"/>
</dbReference>
<dbReference type="InterPro" id="IPR007487">
    <property type="entry name" value="ABC_transpt-TYRBP-like"/>
</dbReference>
<reference evidence="1 2" key="1">
    <citation type="submission" date="2016-08" db="EMBL/GenBank/DDBJ databases">
        <title>Novel Firmicute Genomes.</title>
        <authorList>
            <person name="Poppleton D.I."/>
            <person name="Gribaldo S."/>
        </authorList>
    </citation>
    <scope>NUCLEOTIDE SEQUENCE [LARGE SCALE GENOMIC DNA]</scope>
    <source>
        <strain evidence="1 2">RAOx-1</strain>
    </source>
</reference>
<dbReference type="AlphaFoldDB" id="A0A419SNI3"/>
<sequence>MGAAQLPVVVGEVELVKNRALITYGIDYYELGKQTGAMALKILNQEAQPQNMPIETQKELKLTINMQAAERFGVTIPQVLLDRADEIVE</sequence>